<evidence type="ECO:0000256" key="1">
    <source>
        <dbReference type="SAM" id="Coils"/>
    </source>
</evidence>
<dbReference type="GO" id="GO:0045945">
    <property type="term" value="P:positive regulation of transcription by RNA polymerase III"/>
    <property type="evidence" value="ECO:0007669"/>
    <property type="project" value="TreeGrafter"/>
</dbReference>
<feature type="compositionally biased region" description="Basic and acidic residues" evidence="2">
    <location>
        <begin position="471"/>
        <end position="488"/>
    </location>
</feature>
<proteinExistence type="predicted"/>
<evidence type="ECO:0000256" key="2">
    <source>
        <dbReference type="SAM" id="MobiDB-lite"/>
    </source>
</evidence>
<dbReference type="PANTHER" id="PTHR14633">
    <property type="entry name" value="LITTLE ELONGATION COMPLEX SUBUNIT 2"/>
    <property type="match status" value="1"/>
</dbReference>
<name>A0A5N5TM10_9CRUS</name>
<dbReference type="GO" id="GO:0008023">
    <property type="term" value="C:transcription elongation factor complex"/>
    <property type="evidence" value="ECO:0007669"/>
    <property type="project" value="InterPro"/>
</dbReference>
<protein>
    <submittedName>
        <fullName evidence="4">Little elongation complex subunit 2</fullName>
    </submittedName>
</protein>
<dbReference type="Proteomes" id="UP000326759">
    <property type="component" value="Unassembled WGS sequence"/>
</dbReference>
<accession>A0A5N5TM10</accession>
<evidence type="ECO:0000313" key="4">
    <source>
        <dbReference type="EMBL" id="KAB7507213.1"/>
    </source>
</evidence>
<comment type="caution">
    <text evidence="4">The sequence shown here is derived from an EMBL/GenBank/DDBJ whole genome shotgun (WGS) entry which is preliminary data.</text>
</comment>
<dbReference type="OrthoDB" id="6361816at2759"/>
<feature type="domain" description="Little elongation complex subunit 2 C-terminal" evidence="3">
    <location>
        <begin position="655"/>
        <end position="772"/>
    </location>
</feature>
<reference evidence="4 5" key="1">
    <citation type="journal article" date="2019" name="PLoS Biol.">
        <title>Sex chromosomes control vertical transmission of feminizing Wolbachia symbionts in an isopod.</title>
        <authorList>
            <person name="Becking T."/>
            <person name="Chebbi M.A."/>
            <person name="Giraud I."/>
            <person name="Moumen B."/>
            <person name="Laverre T."/>
            <person name="Caubet Y."/>
            <person name="Peccoud J."/>
            <person name="Gilbert C."/>
            <person name="Cordaux R."/>
        </authorList>
    </citation>
    <scope>NUCLEOTIDE SEQUENCE [LARGE SCALE GENOMIC DNA]</scope>
    <source>
        <strain evidence="4">ANa2</strain>
        <tissue evidence="4">Whole body excluding digestive tract and cuticle</tissue>
    </source>
</reference>
<feature type="region of interest" description="Disordered" evidence="2">
    <location>
        <begin position="780"/>
        <end position="801"/>
    </location>
</feature>
<evidence type="ECO:0000313" key="5">
    <source>
        <dbReference type="Proteomes" id="UP000326759"/>
    </source>
</evidence>
<gene>
    <name evidence="4" type="primary">Ice2</name>
    <name evidence="4" type="ORF">Anas_00560</name>
</gene>
<feature type="region of interest" description="Disordered" evidence="2">
    <location>
        <begin position="462"/>
        <end position="494"/>
    </location>
</feature>
<sequence length="801" mass="93636">MDEKPASILNYDSFIPFNSNTEESDHGRNRKSNKYFIPNIFKENPAKPYNISASDPFITDHSAKEYCSLFATDEKDMVPKYLHTFKDFTDSVLDIPDDVFEDIAKVHIEREEKFKELEDEEEKEQAQNHALQLKEKNSMDNKVKRLLNSRRYYVKRCCPVKIPFKSTLSHEEHDFYIRCFFKFQFRSPVNSLEEKEYEQYMSMQNRVFDEQSCLMNFSFKVAQMVLKKYNEVPEVINDYIEEYVAGSIPWLYLPNPKIKTSLPKDDDTLLENKNPLCDNNFDRSTYLFKCPVSEDPNAEYLAKTYNASVVITPSAFKTIVDNQEQPYDKEWNIPVKIKSYKIKDERGKEKDTRIIYIDKPLVRKSWLPLQKKYTYFKTAAKAVLSGSLHRIPKSYKFRKHSVKQKQERLVSYGDSIFSDSTSDDGTVENFVTHSPSEVKKNNNRKKLLSEELERDLFISEDEEESNLKGTPKQERRSSYKNLKKDHSSPNRTEGFLDTLLDTQDSFLKLKTSQSGKGSEANDPLLNTYGMNNPSQYVDFCKPWENTIHKEWDENIQIKECPPKSYDSNLHYQLFSFENTVHGPCKEDSEKPVRILVRHSIHGLVKNMKKRKKRVTFQTIMKEAKACIVVPKIENQIYFGAEVNIRACTESADLVLIQEKNFESVLKDGKQKHINFNPQSVFSTLNILLNTLTKMSSGDYLLHHSPKTEAFMKLMKSYNTNEYVYSSSIDLHKMYSDKSVISKQYRTPPWLAIDTHVFTPFHLTHHKIPATFPMENVSKLNKNEKTRRKMKASSKLSMDGYH</sequence>
<organism evidence="4 5">
    <name type="scientific">Armadillidium nasatum</name>
    <dbReference type="NCBI Taxonomy" id="96803"/>
    <lineage>
        <taxon>Eukaryota</taxon>
        <taxon>Metazoa</taxon>
        <taxon>Ecdysozoa</taxon>
        <taxon>Arthropoda</taxon>
        <taxon>Crustacea</taxon>
        <taxon>Multicrustacea</taxon>
        <taxon>Malacostraca</taxon>
        <taxon>Eumalacostraca</taxon>
        <taxon>Peracarida</taxon>
        <taxon>Isopoda</taxon>
        <taxon>Oniscidea</taxon>
        <taxon>Crinocheta</taxon>
        <taxon>Armadillidiidae</taxon>
        <taxon>Armadillidium</taxon>
    </lineage>
</organism>
<dbReference type="GO" id="GO:0042796">
    <property type="term" value="P:snRNA transcription by RNA polymerase III"/>
    <property type="evidence" value="ECO:0007669"/>
    <property type="project" value="TreeGrafter"/>
</dbReference>
<dbReference type="AlphaFoldDB" id="A0A5N5TM10"/>
<keyword evidence="1" id="KW-0175">Coiled coil</keyword>
<dbReference type="PANTHER" id="PTHR14633:SF3">
    <property type="entry name" value="LITTLE ELONGATION COMPLEX SUBUNIT 2"/>
    <property type="match status" value="1"/>
</dbReference>
<dbReference type="GO" id="GO:0042795">
    <property type="term" value="P:snRNA transcription by RNA polymerase II"/>
    <property type="evidence" value="ECO:0007669"/>
    <property type="project" value="TreeGrafter"/>
</dbReference>
<keyword evidence="5" id="KW-1185">Reference proteome</keyword>
<evidence type="ECO:0000259" key="3">
    <source>
        <dbReference type="Pfam" id="PF10505"/>
    </source>
</evidence>
<dbReference type="InterPro" id="IPR019535">
    <property type="entry name" value="ICE2_C"/>
</dbReference>
<feature type="coiled-coil region" evidence="1">
    <location>
        <begin position="103"/>
        <end position="137"/>
    </location>
</feature>
<dbReference type="Pfam" id="PF10505">
    <property type="entry name" value="NARG2_C"/>
    <property type="match status" value="1"/>
</dbReference>
<dbReference type="EMBL" id="SEYY01000449">
    <property type="protein sequence ID" value="KAB7507213.1"/>
    <property type="molecule type" value="Genomic_DNA"/>
</dbReference>